<evidence type="ECO:0000256" key="5">
    <source>
        <dbReference type="ARBA" id="ARBA00023295"/>
    </source>
</evidence>
<dbReference type="InterPro" id="IPR015882">
    <property type="entry name" value="HEX_bac_N"/>
</dbReference>
<keyword evidence="9" id="KW-1185">Reference proteome</keyword>
<dbReference type="Pfam" id="PF02838">
    <property type="entry name" value="Glyco_hydro_20b"/>
    <property type="match status" value="1"/>
</dbReference>
<dbReference type="InterPro" id="IPR017853">
    <property type="entry name" value="GH"/>
</dbReference>
<evidence type="ECO:0000313" key="9">
    <source>
        <dbReference type="Proteomes" id="UP001595818"/>
    </source>
</evidence>
<comment type="catalytic activity">
    <reaction evidence="1">
        <text>Hydrolysis of terminal non-reducing N-acetyl-D-hexosamine residues in N-acetyl-beta-D-hexosaminides.</text>
        <dbReference type="EC" id="3.2.1.52"/>
    </reaction>
</comment>
<sequence length="525" mass="60051">MITRVFVPITLFFLFTAGSLFGQHIIPQPVELDTAGRGVFVMDKNTRIVAVPEFLSEARQLVNLLREAMEIEVALVSGAANDSPSNTIIFAKEDMEESEAYRLSVREGAISIAALDKAGALYGAMTLFQLMEKDTATNRVNIREVEIFDYPRFGWRGLMLDCSRTFISMDYLKKTIDRMSFYKLNVLHLHLTDDQGWRLEINSRPQLTSEGAYFAENYSEPAAFEGYYSQDDIRELLEYAAQKHVEIVPEIEVPGHSAAAIHAYPELSCSGRKVPIYPLLAGSPYPPNDVFCAGNPDTYVFFEEVLQEVTALFPSPYVHLGGDEVGKHHWKACEKCQGKMKELGIADEEKLQRYMMGEVSKNVIDAGKKPIGWDEILDGGAGKEWLVMAWQGHDIGIRAASQGFDVVMSPTSHLYFDYNYRTTPTKKVYSFQPLPDNITEEERKHFLGIQANFWSHIDRTESRIDAMIYPRALALAERAWSEDNVRDYENFTKRKEAHRQWLRFFDVKFNWYDDPEPSPYDDIWQ</sequence>
<proteinExistence type="inferred from homology"/>
<dbReference type="Proteomes" id="UP001595818">
    <property type="component" value="Unassembled WGS sequence"/>
</dbReference>
<keyword evidence="5" id="KW-0326">Glycosidase</keyword>
<dbReference type="EMBL" id="JBHSJJ010000015">
    <property type="protein sequence ID" value="MFC4874143.1"/>
    <property type="molecule type" value="Genomic_DNA"/>
</dbReference>
<dbReference type="Pfam" id="PF00728">
    <property type="entry name" value="Glyco_hydro_20"/>
    <property type="match status" value="1"/>
</dbReference>
<dbReference type="InterPro" id="IPR029018">
    <property type="entry name" value="Hex-like_dom2"/>
</dbReference>
<comment type="similarity">
    <text evidence="2">Belongs to the glycosyl hydrolase 20 family.</text>
</comment>
<comment type="caution">
    <text evidence="8">The sequence shown here is derived from an EMBL/GenBank/DDBJ whole genome shotgun (WGS) entry which is preliminary data.</text>
</comment>
<evidence type="ECO:0000259" key="6">
    <source>
        <dbReference type="Pfam" id="PF00728"/>
    </source>
</evidence>
<dbReference type="InterPro" id="IPR015883">
    <property type="entry name" value="Glyco_hydro_20_cat"/>
</dbReference>
<dbReference type="PRINTS" id="PR00738">
    <property type="entry name" value="GLHYDRLASE20"/>
</dbReference>
<dbReference type="Gene3D" id="3.20.20.80">
    <property type="entry name" value="Glycosidases"/>
    <property type="match status" value="1"/>
</dbReference>
<evidence type="ECO:0000256" key="4">
    <source>
        <dbReference type="ARBA" id="ARBA00022801"/>
    </source>
</evidence>
<dbReference type="SUPFAM" id="SSF51445">
    <property type="entry name" value="(Trans)glycosidases"/>
    <property type="match status" value="1"/>
</dbReference>
<dbReference type="CDD" id="cd06563">
    <property type="entry name" value="GH20_chitobiase-like"/>
    <property type="match status" value="1"/>
</dbReference>
<protein>
    <recommendedName>
        <fullName evidence="3">beta-N-acetylhexosaminidase</fullName>
        <ecNumber evidence="3">3.2.1.52</ecNumber>
    </recommendedName>
</protein>
<keyword evidence="4" id="KW-0378">Hydrolase</keyword>
<feature type="domain" description="Beta-hexosaminidase bacterial type N-terminal" evidence="7">
    <location>
        <begin position="24"/>
        <end position="150"/>
    </location>
</feature>
<evidence type="ECO:0000256" key="1">
    <source>
        <dbReference type="ARBA" id="ARBA00001231"/>
    </source>
</evidence>
<evidence type="ECO:0000256" key="2">
    <source>
        <dbReference type="ARBA" id="ARBA00006285"/>
    </source>
</evidence>
<dbReference type="PANTHER" id="PTHR22600:SF57">
    <property type="entry name" value="BETA-N-ACETYLHEXOSAMINIDASE"/>
    <property type="match status" value="1"/>
</dbReference>
<reference evidence="9" key="1">
    <citation type="journal article" date="2019" name="Int. J. Syst. Evol. Microbiol.">
        <title>The Global Catalogue of Microorganisms (GCM) 10K type strain sequencing project: providing services to taxonomists for standard genome sequencing and annotation.</title>
        <authorList>
            <consortium name="The Broad Institute Genomics Platform"/>
            <consortium name="The Broad Institute Genome Sequencing Center for Infectious Disease"/>
            <person name="Wu L."/>
            <person name="Ma J."/>
        </authorList>
    </citation>
    <scope>NUCLEOTIDE SEQUENCE [LARGE SCALE GENOMIC DNA]</scope>
    <source>
        <strain evidence="9">CGMCC 4.7466</strain>
    </source>
</reference>
<dbReference type="InterPro" id="IPR025705">
    <property type="entry name" value="Beta_hexosaminidase_sua/sub"/>
</dbReference>
<gene>
    <name evidence="8" type="ORF">ACFPFU_20730</name>
</gene>
<dbReference type="EC" id="3.2.1.52" evidence="3"/>
<organism evidence="8 9">
    <name type="scientific">Negadavirga shengliensis</name>
    <dbReference type="NCBI Taxonomy" id="1389218"/>
    <lineage>
        <taxon>Bacteria</taxon>
        <taxon>Pseudomonadati</taxon>
        <taxon>Bacteroidota</taxon>
        <taxon>Cytophagia</taxon>
        <taxon>Cytophagales</taxon>
        <taxon>Cyclobacteriaceae</taxon>
        <taxon>Negadavirga</taxon>
    </lineage>
</organism>
<accession>A0ABV9T610</accession>
<evidence type="ECO:0000256" key="3">
    <source>
        <dbReference type="ARBA" id="ARBA00012663"/>
    </source>
</evidence>
<evidence type="ECO:0000259" key="7">
    <source>
        <dbReference type="Pfam" id="PF02838"/>
    </source>
</evidence>
<dbReference type="SUPFAM" id="SSF55545">
    <property type="entry name" value="beta-N-acetylhexosaminidase-like domain"/>
    <property type="match status" value="1"/>
</dbReference>
<dbReference type="Gene3D" id="3.30.379.10">
    <property type="entry name" value="Chitobiase/beta-hexosaminidase domain 2-like"/>
    <property type="match status" value="1"/>
</dbReference>
<dbReference type="PANTHER" id="PTHR22600">
    <property type="entry name" value="BETA-HEXOSAMINIDASE"/>
    <property type="match status" value="1"/>
</dbReference>
<feature type="domain" description="Glycoside hydrolase family 20 catalytic" evidence="6">
    <location>
        <begin position="153"/>
        <end position="482"/>
    </location>
</feature>
<dbReference type="RefSeq" id="WP_377067703.1">
    <property type="nucleotide sequence ID" value="NZ_JBHSJJ010000015.1"/>
</dbReference>
<evidence type="ECO:0000313" key="8">
    <source>
        <dbReference type="EMBL" id="MFC4874143.1"/>
    </source>
</evidence>
<name>A0ABV9T610_9BACT</name>